<keyword evidence="10" id="KW-1185">Reference proteome</keyword>
<dbReference type="InterPro" id="IPR006195">
    <property type="entry name" value="aa-tRNA-synth_II"/>
</dbReference>
<evidence type="ECO:0000259" key="8">
    <source>
        <dbReference type="PROSITE" id="PS50862"/>
    </source>
</evidence>
<evidence type="ECO:0000256" key="7">
    <source>
        <dbReference type="ARBA" id="ARBA00031113"/>
    </source>
</evidence>
<name>A0AAV7IM01_COTGL</name>
<dbReference type="GO" id="GO:0006434">
    <property type="term" value="P:seryl-tRNA aminoacylation"/>
    <property type="evidence" value="ECO:0007669"/>
    <property type="project" value="InterPro"/>
</dbReference>
<organism evidence="9 10">
    <name type="scientific">Cotesia glomerata</name>
    <name type="common">Lepidopteran parasitic wasp</name>
    <name type="synonym">Apanteles glomeratus</name>
    <dbReference type="NCBI Taxonomy" id="32391"/>
    <lineage>
        <taxon>Eukaryota</taxon>
        <taxon>Metazoa</taxon>
        <taxon>Ecdysozoa</taxon>
        <taxon>Arthropoda</taxon>
        <taxon>Hexapoda</taxon>
        <taxon>Insecta</taxon>
        <taxon>Pterygota</taxon>
        <taxon>Neoptera</taxon>
        <taxon>Endopterygota</taxon>
        <taxon>Hymenoptera</taxon>
        <taxon>Apocrita</taxon>
        <taxon>Ichneumonoidea</taxon>
        <taxon>Braconidae</taxon>
        <taxon>Microgastrinae</taxon>
        <taxon>Cotesia</taxon>
    </lineage>
</organism>
<dbReference type="Gene3D" id="1.10.287.40">
    <property type="entry name" value="Serine-tRNA synthetase, tRNA binding domain"/>
    <property type="match status" value="1"/>
</dbReference>
<evidence type="ECO:0000256" key="3">
    <source>
        <dbReference type="ARBA" id="ARBA00022598"/>
    </source>
</evidence>
<dbReference type="AlphaFoldDB" id="A0AAV7IM01"/>
<evidence type="ECO:0000256" key="1">
    <source>
        <dbReference type="ARBA" id="ARBA00010728"/>
    </source>
</evidence>
<evidence type="ECO:0000313" key="9">
    <source>
        <dbReference type="EMBL" id="KAH0554608.1"/>
    </source>
</evidence>
<dbReference type="SUPFAM" id="SSF55681">
    <property type="entry name" value="Class II aaRS and biotin synthetases"/>
    <property type="match status" value="1"/>
</dbReference>
<keyword evidence="4" id="KW-0547">Nucleotide-binding</keyword>
<dbReference type="InterPro" id="IPR002317">
    <property type="entry name" value="Ser-tRNA-ligase_type_1"/>
</dbReference>
<dbReference type="GO" id="GO:0004828">
    <property type="term" value="F:serine-tRNA ligase activity"/>
    <property type="evidence" value="ECO:0007669"/>
    <property type="project" value="UniProtKB-EC"/>
</dbReference>
<dbReference type="Gene3D" id="3.30.930.10">
    <property type="entry name" value="Bira Bifunctional Protein, Domain 2"/>
    <property type="match status" value="1"/>
</dbReference>
<dbReference type="Proteomes" id="UP000826195">
    <property type="component" value="Unassembled WGS sequence"/>
</dbReference>
<evidence type="ECO:0000313" key="10">
    <source>
        <dbReference type="Proteomes" id="UP000826195"/>
    </source>
</evidence>
<reference evidence="9 10" key="1">
    <citation type="journal article" date="2021" name="J. Hered.">
        <title>A chromosome-level genome assembly of the parasitoid wasp, Cotesia glomerata (Hymenoptera: Braconidae).</title>
        <authorList>
            <person name="Pinto B.J."/>
            <person name="Weis J.J."/>
            <person name="Gamble T."/>
            <person name="Ode P.J."/>
            <person name="Paul R."/>
            <person name="Zaspel J.M."/>
        </authorList>
    </citation>
    <scope>NUCLEOTIDE SEQUENCE [LARGE SCALE GENOMIC DNA]</scope>
    <source>
        <strain evidence="9">CgM1</strain>
    </source>
</reference>
<accession>A0AAV7IM01</accession>
<gene>
    <name evidence="9" type="ORF">KQX54_011863</name>
</gene>
<dbReference type="InterPro" id="IPR010978">
    <property type="entry name" value="tRNA-bd_arm"/>
</dbReference>
<dbReference type="EMBL" id="JAHXZJ010001119">
    <property type="protein sequence ID" value="KAH0554608.1"/>
    <property type="molecule type" value="Genomic_DNA"/>
</dbReference>
<dbReference type="SUPFAM" id="SSF46589">
    <property type="entry name" value="tRNA-binding arm"/>
    <property type="match status" value="1"/>
</dbReference>
<protein>
    <recommendedName>
        <fullName evidence="2">serine--tRNA ligase</fullName>
        <ecNumber evidence="2">6.1.1.11</ecNumber>
    </recommendedName>
    <alternativeName>
        <fullName evidence="7">Seryl-tRNA synthetase</fullName>
    </alternativeName>
</protein>
<keyword evidence="6" id="KW-0030">Aminoacyl-tRNA synthetase</keyword>
<dbReference type="PANTHER" id="PTHR11778">
    <property type="entry name" value="SERYL-TRNA SYNTHETASE"/>
    <property type="match status" value="1"/>
</dbReference>
<evidence type="ECO:0000256" key="5">
    <source>
        <dbReference type="ARBA" id="ARBA00022840"/>
    </source>
</evidence>
<keyword evidence="5" id="KW-0067">ATP-binding</keyword>
<dbReference type="Pfam" id="PF00587">
    <property type="entry name" value="tRNA-synt_2b"/>
    <property type="match status" value="1"/>
</dbReference>
<dbReference type="EC" id="6.1.1.11" evidence="2"/>
<keyword evidence="3" id="KW-0436">Ligase</keyword>
<proteinExistence type="inferred from homology"/>
<dbReference type="InterPro" id="IPR002314">
    <property type="entry name" value="aa-tRNA-synt_IIb"/>
</dbReference>
<feature type="domain" description="Aminoacyl-transfer RNA synthetases class-II family profile" evidence="8">
    <location>
        <begin position="193"/>
        <end position="430"/>
    </location>
</feature>
<dbReference type="InterPro" id="IPR045864">
    <property type="entry name" value="aa-tRNA-synth_II/BPL/LPL"/>
</dbReference>
<dbReference type="InterPro" id="IPR042103">
    <property type="entry name" value="SerRS_1_N_sf"/>
</dbReference>
<evidence type="ECO:0000256" key="4">
    <source>
        <dbReference type="ARBA" id="ARBA00022741"/>
    </source>
</evidence>
<comment type="caution">
    <text evidence="9">The sequence shown here is derived from an EMBL/GenBank/DDBJ whole genome shotgun (WGS) entry which is preliminary data.</text>
</comment>
<comment type="similarity">
    <text evidence="1">Belongs to the class-II aminoacyl-tRNA synthetase family. Type-1 seryl-tRNA synthetase subfamily.</text>
</comment>
<evidence type="ECO:0000256" key="2">
    <source>
        <dbReference type="ARBA" id="ARBA00012840"/>
    </source>
</evidence>
<dbReference type="GO" id="GO:0005524">
    <property type="term" value="F:ATP binding"/>
    <property type="evidence" value="ECO:0007669"/>
    <property type="project" value="UniProtKB-KW"/>
</dbReference>
<sequence>MALSRISPSVLKNITCRHASALFIPGNKATDSYSFLSPILDFDERFADIKKLEYQLHCRKIPLDVRAVKDSWDFYKSIDTQRHLIEVQREELAQKIKKVKKNGGSIEELKTQGAILRHDLKLIKEQLWKLEETVIVNVLNLPNDLDEKTSMEPVVLRTQGRKTVGTSKSHLELGLERHLVEFLEPMCYYLTNEAALVELAATRWAAGYFLDTIRVSGTDFARDFVVEASGTDHNDPRASFLLEHSNHDDKILGKLHLVGGSSLIAFLSMHTKQLINPKNLPLRYHSVGRHYTPTVGKTDLGLFGVAQATSIDCFTLSKASEATKEFFKLVDVLTRVYDDLGVHYRIVLRAADELEPWEALKVSFELWSRHSQRYIEVGHLATHGNYFSKRLLIAFQTNTGRDYPSAISGTVLSVPRLLGCLIEDSGDFVPCVVKRILENGL</sequence>
<dbReference type="PROSITE" id="PS50862">
    <property type="entry name" value="AA_TRNA_LIGASE_II"/>
    <property type="match status" value="1"/>
</dbReference>
<evidence type="ECO:0000256" key="6">
    <source>
        <dbReference type="ARBA" id="ARBA00023146"/>
    </source>
</evidence>